<dbReference type="EMBL" id="AP021876">
    <property type="protein sequence ID" value="BBO81569.1"/>
    <property type="molecule type" value="Genomic_DNA"/>
</dbReference>
<evidence type="ECO:0008006" key="4">
    <source>
        <dbReference type="Google" id="ProtNLM"/>
    </source>
</evidence>
<organism evidence="2 3">
    <name type="scientific">Desulfosarcina ovata subsp. sediminis</name>
    <dbReference type="NCBI Taxonomy" id="885957"/>
    <lineage>
        <taxon>Bacteria</taxon>
        <taxon>Pseudomonadati</taxon>
        <taxon>Thermodesulfobacteriota</taxon>
        <taxon>Desulfobacteria</taxon>
        <taxon>Desulfobacterales</taxon>
        <taxon>Desulfosarcinaceae</taxon>
        <taxon>Desulfosarcina</taxon>
    </lineage>
</organism>
<keyword evidence="1" id="KW-0472">Membrane</keyword>
<keyword evidence="1" id="KW-0812">Transmembrane</keyword>
<evidence type="ECO:0000313" key="2">
    <source>
        <dbReference type="EMBL" id="BBO81569.1"/>
    </source>
</evidence>
<feature type="transmembrane region" description="Helical" evidence="1">
    <location>
        <begin position="18"/>
        <end position="36"/>
    </location>
</feature>
<dbReference type="Proteomes" id="UP000425960">
    <property type="component" value="Chromosome"/>
</dbReference>
<accession>A0A5K7ZP75</accession>
<protein>
    <recommendedName>
        <fullName evidence="4">DUF202 domain-containing protein</fullName>
    </recommendedName>
</protein>
<proteinExistence type="predicted"/>
<sequence>MSDKKEAFIRWQGRSLDYLSYAINLILTFSVAGIGFEAKLLSEDTFSPIGFAKPVFMSSIAFFILAGAVGFACIINRIKDFKDTAAIARKKTKDEYDAELLELRELVGILGKNTRRYFNWQSSLFCTAVILLIISFSLMYQHKLF</sequence>
<reference evidence="2 3" key="1">
    <citation type="submission" date="2019-11" db="EMBL/GenBank/DDBJ databases">
        <title>Comparative genomics of hydrocarbon-degrading Desulfosarcina strains.</title>
        <authorList>
            <person name="Watanabe M."/>
            <person name="Kojima H."/>
            <person name="Fukui M."/>
        </authorList>
    </citation>
    <scope>NUCLEOTIDE SEQUENCE [LARGE SCALE GENOMIC DNA]</scope>
    <source>
        <strain evidence="2 3">28bB2T</strain>
    </source>
</reference>
<keyword evidence="1" id="KW-1133">Transmembrane helix</keyword>
<gene>
    <name evidence="2" type="ORF">DSCO28_21350</name>
</gene>
<name>A0A5K7ZP75_9BACT</name>
<evidence type="ECO:0000313" key="3">
    <source>
        <dbReference type="Proteomes" id="UP000425960"/>
    </source>
</evidence>
<feature type="transmembrane region" description="Helical" evidence="1">
    <location>
        <begin position="122"/>
        <end position="140"/>
    </location>
</feature>
<dbReference type="KEGG" id="dov:DSCO28_21350"/>
<feature type="transmembrane region" description="Helical" evidence="1">
    <location>
        <begin position="56"/>
        <end position="75"/>
    </location>
</feature>
<evidence type="ECO:0000256" key="1">
    <source>
        <dbReference type="SAM" id="Phobius"/>
    </source>
</evidence>
<dbReference type="RefSeq" id="WP_155322237.1">
    <property type="nucleotide sequence ID" value="NZ_AP021876.1"/>
</dbReference>
<dbReference type="AlphaFoldDB" id="A0A5K7ZP75"/>